<dbReference type="RefSeq" id="WP_115345704.1">
    <property type="nucleotide sequence ID" value="NZ_JAASVE010000001.1"/>
</dbReference>
<dbReference type="PANTHER" id="PTHR43300">
    <property type="entry name" value="ACETYLTRANSFERASE"/>
    <property type="match status" value="1"/>
</dbReference>
<dbReference type="Gene3D" id="2.160.10.10">
    <property type="entry name" value="Hexapeptide repeat proteins"/>
    <property type="match status" value="1"/>
</dbReference>
<dbReference type="EMBL" id="UGPG01000001">
    <property type="protein sequence ID" value="STY43601.1"/>
    <property type="molecule type" value="Genomic_DNA"/>
</dbReference>
<dbReference type="AlphaFoldDB" id="A0A378MB98"/>
<keyword evidence="3" id="KW-0012">Acyltransferase</keyword>
<proteinExistence type="predicted"/>
<evidence type="ECO:0000313" key="4">
    <source>
        <dbReference type="Proteomes" id="UP000254879"/>
    </source>
</evidence>
<evidence type="ECO:0000313" key="3">
    <source>
        <dbReference type="EMBL" id="STY43601.1"/>
    </source>
</evidence>
<dbReference type="PROSITE" id="PS00101">
    <property type="entry name" value="HEXAPEP_TRANSFERASES"/>
    <property type="match status" value="1"/>
</dbReference>
<evidence type="ECO:0000256" key="1">
    <source>
        <dbReference type="ARBA" id="ARBA00022679"/>
    </source>
</evidence>
<dbReference type="EC" id="2.3.1.-" evidence="3"/>
<dbReference type="Pfam" id="PF00132">
    <property type="entry name" value="Hexapep"/>
    <property type="match status" value="1"/>
</dbReference>
<keyword evidence="2" id="KW-0677">Repeat</keyword>
<dbReference type="Proteomes" id="UP000254879">
    <property type="component" value="Unassembled WGS sequence"/>
</dbReference>
<dbReference type="SUPFAM" id="SSF51161">
    <property type="entry name" value="Trimeric LpxA-like enzymes"/>
    <property type="match status" value="1"/>
</dbReference>
<organism evidence="3 4">
    <name type="scientific">Listeria grayi</name>
    <name type="common">Listeria murrayi</name>
    <dbReference type="NCBI Taxonomy" id="1641"/>
    <lineage>
        <taxon>Bacteria</taxon>
        <taxon>Bacillati</taxon>
        <taxon>Bacillota</taxon>
        <taxon>Bacilli</taxon>
        <taxon>Bacillales</taxon>
        <taxon>Listeriaceae</taxon>
        <taxon>Listeria</taxon>
    </lineage>
</organism>
<evidence type="ECO:0000256" key="2">
    <source>
        <dbReference type="ARBA" id="ARBA00022737"/>
    </source>
</evidence>
<dbReference type="InterPro" id="IPR018357">
    <property type="entry name" value="Hexapep_transf_CS"/>
</dbReference>
<keyword evidence="1 3" id="KW-0808">Transferase</keyword>
<accession>A0A378MB98</accession>
<dbReference type="PANTHER" id="PTHR43300:SF11">
    <property type="entry name" value="ACETYLTRANSFERASE RV3034C-RELATED"/>
    <property type="match status" value="1"/>
</dbReference>
<reference evidence="3 4" key="1">
    <citation type="submission" date="2018-06" db="EMBL/GenBank/DDBJ databases">
        <authorList>
            <consortium name="Pathogen Informatics"/>
            <person name="Doyle S."/>
        </authorList>
    </citation>
    <scope>NUCLEOTIDE SEQUENCE [LARGE SCALE GENOMIC DNA]</scope>
    <source>
        <strain evidence="4">NCTC 10815</strain>
    </source>
</reference>
<gene>
    <name evidence="3" type="primary">vatD</name>
    <name evidence="3" type="ORF">NCTC10815_00900</name>
</gene>
<protein>
    <submittedName>
        <fullName evidence="3">Streptogramin A acetyltransferase</fullName>
        <ecNumber evidence="3">2.3.1.-</ecNumber>
    </submittedName>
</protein>
<dbReference type="CDD" id="cd03349">
    <property type="entry name" value="LbH_XAT"/>
    <property type="match status" value="1"/>
</dbReference>
<dbReference type="InterPro" id="IPR050179">
    <property type="entry name" value="Trans_hexapeptide_repeat"/>
</dbReference>
<dbReference type="InterPro" id="IPR011004">
    <property type="entry name" value="Trimer_LpxA-like_sf"/>
</dbReference>
<name>A0A378MB98_LISGR</name>
<sequence>MKPKSLFQLLKNNRVPDKKKKNIRISRFAYIHNCEFAGNNYVDRFCKMRNVQMGKYSYVGFNSDFNQVQIGNYCSIASDVKIGLGHHPTEFVSTSPVFYSSQNPFGLQVNKITYDVAPRKTIIENDVWIGANVIIMDGVQIGNGAVIASGSVVTKDVADYAIVGGVPAKIIRMRFDEATIQRLSASKWWEKEAATLIQTEIKWDDPKNFPKG</sequence>
<dbReference type="GO" id="GO:0016746">
    <property type="term" value="F:acyltransferase activity"/>
    <property type="evidence" value="ECO:0007669"/>
    <property type="project" value="UniProtKB-KW"/>
</dbReference>
<dbReference type="InterPro" id="IPR001451">
    <property type="entry name" value="Hexapep"/>
</dbReference>